<evidence type="ECO:0000256" key="3">
    <source>
        <dbReference type="ARBA" id="ARBA00038502"/>
    </source>
</evidence>
<dbReference type="PANTHER" id="PTHR43792:SF8">
    <property type="entry name" value="[RIBOSOMAL PROTEIN US5]-ALANINE N-ACETYLTRANSFERASE"/>
    <property type="match status" value="1"/>
</dbReference>
<dbReference type="Gene3D" id="3.40.630.30">
    <property type="match status" value="1"/>
</dbReference>
<evidence type="ECO:0000313" key="5">
    <source>
        <dbReference type="EMBL" id="HCK00422.1"/>
    </source>
</evidence>
<keyword evidence="1" id="KW-0808">Transferase</keyword>
<name>A0A9C7V7N2_9GAMM</name>
<organism evidence="5 6">
    <name type="scientific">Serratia grimesii</name>
    <dbReference type="NCBI Taxonomy" id="82995"/>
    <lineage>
        <taxon>Bacteria</taxon>
        <taxon>Pseudomonadati</taxon>
        <taxon>Pseudomonadota</taxon>
        <taxon>Gammaproteobacteria</taxon>
        <taxon>Enterobacterales</taxon>
        <taxon>Yersiniaceae</taxon>
        <taxon>Serratia</taxon>
    </lineage>
</organism>
<evidence type="ECO:0000313" key="6">
    <source>
        <dbReference type="Proteomes" id="UP000262210"/>
    </source>
</evidence>
<evidence type="ECO:0000256" key="2">
    <source>
        <dbReference type="ARBA" id="ARBA00023315"/>
    </source>
</evidence>
<dbReference type="InterPro" id="IPR000182">
    <property type="entry name" value="GNAT_dom"/>
</dbReference>
<evidence type="ECO:0000259" key="4">
    <source>
        <dbReference type="Pfam" id="PF13302"/>
    </source>
</evidence>
<dbReference type="InterPro" id="IPR051531">
    <property type="entry name" value="N-acetyltransferase"/>
</dbReference>
<keyword evidence="2" id="KW-0012">Acyltransferase</keyword>
<dbReference type="EMBL" id="DPSM01000015">
    <property type="protein sequence ID" value="HCK00422.1"/>
    <property type="molecule type" value="Genomic_DNA"/>
</dbReference>
<dbReference type="AlphaFoldDB" id="A0A9C7V7N2"/>
<feature type="domain" description="N-acetyltransferase" evidence="4">
    <location>
        <begin position="10"/>
        <end position="150"/>
    </location>
</feature>
<dbReference type="Pfam" id="PF13302">
    <property type="entry name" value="Acetyltransf_3"/>
    <property type="match status" value="1"/>
</dbReference>
<proteinExistence type="inferred from homology"/>
<dbReference type="SUPFAM" id="SSF55729">
    <property type="entry name" value="Acyl-CoA N-acyltransferases (Nat)"/>
    <property type="match status" value="1"/>
</dbReference>
<dbReference type="InterPro" id="IPR016181">
    <property type="entry name" value="Acyl_CoA_acyltransferase"/>
</dbReference>
<comment type="similarity">
    <text evidence="3">Belongs to the acetyltransferase family. RimJ subfamily.</text>
</comment>
<dbReference type="GO" id="GO:0016747">
    <property type="term" value="F:acyltransferase activity, transferring groups other than amino-acyl groups"/>
    <property type="evidence" value="ECO:0007669"/>
    <property type="project" value="InterPro"/>
</dbReference>
<reference evidence="5 6" key="1">
    <citation type="journal article" date="2018" name="Nat. Biotechnol.">
        <title>A standardized bacterial taxonomy based on genome phylogeny substantially revises the tree of life.</title>
        <authorList>
            <person name="Parks D.H."/>
            <person name="Chuvochina M."/>
            <person name="Waite D.W."/>
            <person name="Rinke C."/>
            <person name="Skarshewski A."/>
            <person name="Chaumeil P.A."/>
            <person name="Hugenholtz P."/>
        </authorList>
    </citation>
    <scope>NUCLEOTIDE SEQUENCE [LARGE SCALE GENOMIC DNA]</scope>
    <source>
        <strain evidence="5">UBA11264</strain>
    </source>
</reference>
<dbReference type="Proteomes" id="UP000262210">
    <property type="component" value="Unassembled WGS sequence"/>
</dbReference>
<protein>
    <submittedName>
        <fullName evidence="5">GNAT family N-acetyltransferase</fullName>
    </submittedName>
</protein>
<sequence length="183" mass="20867">MNIPVLVSARLVLRPLERADAGDIQHLFPRWEIVRHMTSQIPWPYPEGAALEFINHVALPAMAAGTGWFWSIRRQEDEQHLIGVINLSLGDGSNRGFWLAQEWQRQGLMTEASQIVTDYWFNVLGQAVLRVPKAKNNLASRRISKHSGMRVVATKENDYVGGRMLTEIWEITRAQWNARVDGP</sequence>
<gene>
    <name evidence="5" type="ORF">DHV72_10375</name>
</gene>
<comment type="caution">
    <text evidence="5">The sequence shown here is derived from an EMBL/GenBank/DDBJ whole genome shotgun (WGS) entry which is preliminary data.</text>
</comment>
<dbReference type="RefSeq" id="WP_262189847.1">
    <property type="nucleotide sequence ID" value="NZ_CAMIRG010000004.1"/>
</dbReference>
<accession>A0A9C7V7N2</accession>
<evidence type="ECO:0000256" key="1">
    <source>
        <dbReference type="ARBA" id="ARBA00022679"/>
    </source>
</evidence>
<dbReference type="PANTHER" id="PTHR43792">
    <property type="entry name" value="GNAT FAMILY, PUTATIVE (AFU_ORTHOLOGUE AFUA_3G00765)-RELATED-RELATED"/>
    <property type="match status" value="1"/>
</dbReference>